<feature type="region of interest" description="Disordered" evidence="9">
    <location>
        <begin position="1"/>
        <end position="24"/>
    </location>
</feature>
<dbReference type="Pfam" id="PF00905">
    <property type="entry name" value="Transpeptidase"/>
    <property type="match status" value="1"/>
</dbReference>
<proteinExistence type="predicted"/>
<dbReference type="RefSeq" id="WP_137629787.1">
    <property type="nucleotide sequence ID" value="NZ_BJDO01000001.1"/>
</dbReference>
<comment type="catalytic activity">
    <reaction evidence="8">
        <text>[GlcNAc-(1-&gt;4)-Mur2Ac(oyl-L-Ala-gamma-D-Glu-L-Lys-D-Ala-D-Ala)](n)-di-trans,octa-cis-undecaprenyl diphosphate + beta-D-GlcNAc-(1-&gt;4)-Mur2Ac(oyl-L-Ala-gamma-D-Glu-L-Lys-D-Ala-D-Ala)-di-trans,octa-cis-undecaprenyl diphosphate = [GlcNAc-(1-&gt;4)-Mur2Ac(oyl-L-Ala-gamma-D-Glu-L-Lys-D-Ala-D-Ala)](n+1)-di-trans,octa-cis-undecaprenyl diphosphate + di-trans,octa-cis-undecaprenyl diphosphate + H(+)</text>
        <dbReference type="Rhea" id="RHEA:23708"/>
        <dbReference type="Rhea" id="RHEA-COMP:9602"/>
        <dbReference type="Rhea" id="RHEA-COMP:9603"/>
        <dbReference type="ChEBI" id="CHEBI:15378"/>
        <dbReference type="ChEBI" id="CHEBI:58405"/>
        <dbReference type="ChEBI" id="CHEBI:60033"/>
        <dbReference type="ChEBI" id="CHEBI:78435"/>
        <dbReference type="EC" id="2.4.99.28"/>
    </reaction>
</comment>
<dbReference type="PANTHER" id="PTHR32282">
    <property type="entry name" value="BINDING PROTEIN TRANSPEPTIDASE, PUTATIVE-RELATED"/>
    <property type="match status" value="1"/>
</dbReference>
<keyword evidence="10" id="KW-0812">Transmembrane</keyword>
<dbReference type="Gene3D" id="1.10.3810.10">
    <property type="entry name" value="Biosynthetic peptidoglycan transglycosylase-like"/>
    <property type="match status" value="1"/>
</dbReference>
<evidence type="ECO:0000256" key="5">
    <source>
        <dbReference type="ARBA" id="ARBA00022801"/>
    </source>
</evidence>
<keyword evidence="14" id="KW-1185">Reference proteome</keyword>
<dbReference type="InterPro" id="IPR012338">
    <property type="entry name" value="Beta-lactam/transpept-like"/>
</dbReference>
<evidence type="ECO:0000256" key="8">
    <source>
        <dbReference type="ARBA" id="ARBA00049902"/>
    </source>
</evidence>
<feature type="region of interest" description="Disordered" evidence="9">
    <location>
        <begin position="669"/>
        <end position="789"/>
    </location>
</feature>
<keyword evidence="6" id="KW-0511">Multifunctional enzyme</keyword>
<keyword evidence="10" id="KW-0472">Membrane</keyword>
<dbReference type="Pfam" id="PF00912">
    <property type="entry name" value="Transgly"/>
    <property type="match status" value="1"/>
</dbReference>
<reference evidence="14" key="1">
    <citation type="journal article" date="2019" name="Int. J. Syst. Evol. Microbiol.">
        <title>The Global Catalogue of Microorganisms (GCM) 10K type strain sequencing project: providing services to taxonomists for standard genome sequencing and annotation.</title>
        <authorList>
            <consortium name="The Broad Institute Genomics Platform"/>
            <consortium name="The Broad Institute Genome Sequencing Center for Infectious Disease"/>
            <person name="Wu L."/>
            <person name="Ma J."/>
        </authorList>
    </citation>
    <scope>NUCLEOTIDE SEQUENCE [LARGE SCALE GENOMIC DNA]</scope>
    <source>
        <strain evidence="14">CCM 8950</strain>
    </source>
</reference>
<evidence type="ECO:0000256" key="3">
    <source>
        <dbReference type="ARBA" id="ARBA00022676"/>
    </source>
</evidence>
<gene>
    <name evidence="13" type="ORF">ACFP1H_07785</name>
</gene>
<evidence type="ECO:0000256" key="2">
    <source>
        <dbReference type="ARBA" id="ARBA00022670"/>
    </source>
</evidence>
<feature type="compositionally biased region" description="Gly residues" evidence="9">
    <location>
        <begin position="725"/>
        <end position="740"/>
    </location>
</feature>
<evidence type="ECO:0000256" key="7">
    <source>
        <dbReference type="ARBA" id="ARBA00034000"/>
    </source>
</evidence>
<dbReference type="SUPFAM" id="SSF53955">
    <property type="entry name" value="Lysozyme-like"/>
    <property type="match status" value="1"/>
</dbReference>
<evidence type="ECO:0000313" key="13">
    <source>
        <dbReference type="EMBL" id="MFC6254485.1"/>
    </source>
</evidence>
<keyword evidence="4" id="KW-0808">Transferase</keyword>
<keyword evidence="1" id="KW-0121">Carboxypeptidase</keyword>
<comment type="catalytic activity">
    <reaction evidence="7">
        <text>Preferential cleavage: (Ac)2-L-Lys-D-Ala-|-D-Ala. Also transpeptidation of peptidyl-alanyl moieties that are N-acyl substituents of D-alanine.</text>
        <dbReference type="EC" id="3.4.16.4"/>
    </reaction>
</comment>
<dbReference type="InterPro" id="IPR023346">
    <property type="entry name" value="Lysozyme-like_dom_sf"/>
</dbReference>
<dbReference type="InterPro" id="IPR001264">
    <property type="entry name" value="Glyco_trans_51"/>
</dbReference>
<dbReference type="InterPro" id="IPR036950">
    <property type="entry name" value="PBP_transglycosylase"/>
</dbReference>
<evidence type="ECO:0000259" key="11">
    <source>
        <dbReference type="Pfam" id="PF00905"/>
    </source>
</evidence>
<keyword evidence="5" id="KW-0378">Hydrolase</keyword>
<protein>
    <submittedName>
        <fullName evidence="13">Transglycosylase domain-containing protein</fullName>
    </submittedName>
</protein>
<dbReference type="InterPro" id="IPR050396">
    <property type="entry name" value="Glycosyltr_51/Transpeptidase"/>
</dbReference>
<keyword evidence="2" id="KW-0645">Protease</keyword>
<evidence type="ECO:0000313" key="14">
    <source>
        <dbReference type="Proteomes" id="UP001596190"/>
    </source>
</evidence>
<sequence length="789" mass="85302">MSSNQSDPQPTRAELRKNQKRGSNNGHHYIRRIIKWVIGLFLAAILVGAAVFFYYAQGAPNISQSSLKSDTSTKVYDANNNVISRLGAQNRDYVKSKNIPSQLKAAVVSIEDRRFYKNHGVDPVRIMSAAMHNVTGSSLGLQGGSTLTQQLVKLSVFSTAQSDQTLKRKSQEAWLAIKVDQKYSKQQILEFYINKVYMGNGVYGMQTAAHYYYGKSLSKLNLPQLAMLAGMPQSPTNYDPIHHPQYAKYRRDQVLTAMVANKQITAGQAATAKATSVQAGLATTHPVSTVNLTNQKYIDAYLKQVYAELRSDGYNTNTDGLRVYTNLDMSAQKHLYNIANSNNYVAYPSNKFQVGATMVNPHNGKVVAMLGGRKTGKVTFGLNRAVQTDRSSGSTAKPLADYGPAIQYLKYPTYQPVQDTQYYYPGSNRQLNDFDNKHEGTITMRKALVESRNIPAVRTLDAVGINRATDFLGNLGMTFNNKLTLQNGIGLYISTEQEAAAYAAFANGGTYYKPHLLNRVVTADGKSHSYGSKGTRAMSPATAFMITDMLKGVMSSSDGSGTAANISGLYQAGKTGTTAYPDDFASQVPADAAMDSWFTGYTKNYSLSIWTGYDKQFQTGHYIPEAQTRIAQEIYRSEMSYAQQNASNTDWTAPSDVVSTKRGNSTEYYVAGYPGDASTPTNDSNSSSTNTNDTTGNNQANTNTTSRPTSSSERSGTSTEQRPTGGNGGNGNGNGNGGGNSNNNAQNTNSASAGSSRTGNNNSNNSNSTTANSNASSGRSSTSAPRAAQ</sequence>
<accession>A0ABW1T8R2</accession>
<keyword evidence="10" id="KW-1133">Transmembrane helix</keyword>
<feature type="domain" description="Glycosyl transferase family 51" evidence="12">
    <location>
        <begin position="80"/>
        <end position="258"/>
    </location>
</feature>
<evidence type="ECO:0000259" key="12">
    <source>
        <dbReference type="Pfam" id="PF00912"/>
    </source>
</evidence>
<dbReference type="EMBL" id="JBHSSA010000054">
    <property type="protein sequence ID" value="MFC6254485.1"/>
    <property type="molecule type" value="Genomic_DNA"/>
</dbReference>
<evidence type="ECO:0000256" key="10">
    <source>
        <dbReference type="SAM" id="Phobius"/>
    </source>
</evidence>
<keyword evidence="3" id="KW-0328">Glycosyltransferase</keyword>
<feature type="compositionally biased region" description="Low complexity" evidence="9">
    <location>
        <begin position="741"/>
        <end position="789"/>
    </location>
</feature>
<evidence type="ECO:0000256" key="6">
    <source>
        <dbReference type="ARBA" id="ARBA00023268"/>
    </source>
</evidence>
<dbReference type="Gene3D" id="3.40.710.10">
    <property type="entry name" value="DD-peptidase/beta-lactamase superfamily"/>
    <property type="match status" value="1"/>
</dbReference>
<organism evidence="13 14">
    <name type="scientific">Secundilactobacillus hailunensis</name>
    <dbReference type="NCBI Taxonomy" id="2559923"/>
    <lineage>
        <taxon>Bacteria</taxon>
        <taxon>Bacillati</taxon>
        <taxon>Bacillota</taxon>
        <taxon>Bacilli</taxon>
        <taxon>Lactobacillales</taxon>
        <taxon>Lactobacillaceae</taxon>
        <taxon>Secundilactobacillus</taxon>
    </lineage>
</organism>
<evidence type="ECO:0000256" key="1">
    <source>
        <dbReference type="ARBA" id="ARBA00022645"/>
    </source>
</evidence>
<comment type="caution">
    <text evidence="13">The sequence shown here is derived from an EMBL/GenBank/DDBJ whole genome shotgun (WGS) entry which is preliminary data.</text>
</comment>
<dbReference type="InterPro" id="IPR001460">
    <property type="entry name" value="PCN-bd_Tpept"/>
</dbReference>
<feature type="compositionally biased region" description="Low complexity" evidence="9">
    <location>
        <begin position="678"/>
        <end position="720"/>
    </location>
</feature>
<evidence type="ECO:0000256" key="9">
    <source>
        <dbReference type="SAM" id="MobiDB-lite"/>
    </source>
</evidence>
<feature type="transmembrane region" description="Helical" evidence="10">
    <location>
        <begin position="33"/>
        <end position="56"/>
    </location>
</feature>
<feature type="domain" description="Penicillin-binding protein transpeptidase" evidence="11">
    <location>
        <begin position="355"/>
        <end position="604"/>
    </location>
</feature>
<evidence type="ECO:0000256" key="4">
    <source>
        <dbReference type="ARBA" id="ARBA00022679"/>
    </source>
</evidence>
<dbReference type="Proteomes" id="UP001596190">
    <property type="component" value="Unassembled WGS sequence"/>
</dbReference>
<dbReference type="PANTHER" id="PTHR32282:SF29">
    <property type="entry name" value="PENICILLIN-BINDING PROTEIN 1A"/>
    <property type="match status" value="1"/>
</dbReference>
<name>A0ABW1T8R2_9LACO</name>
<dbReference type="SUPFAM" id="SSF56601">
    <property type="entry name" value="beta-lactamase/transpeptidase-like"/>
    <property type="match status" value="1"/>
</dbReference>